<comment type="caution">
    <text evidence="2">The sequence shown here is derived from an EMBL/GenBank/DDBJ whole genome shotgun (WGS) entry which is preliminary data.</text>
</comment>
<evidence type="ECO:0000256" key="1">
    <source>
        <dbReference type="ARBA" id="ARBA00005578"/>
    </source>
</evidence>
<accession>A0A2H9TCR4</accession>
<dbReference type="PANTHER" id="PTHR46229:SF4">
    <property type="entry name" value="ACID STRESS PROTEIN IBAG"/>
    <property type="match status" value="1"/>
</dbReference>
<dbReference type="InterPro" id="IPR002634">
    <property type="entry name" value="BolA"/>
</dbReference>
<reference evidence="2" key="1">
    <citation type="journal article" date="2017" name="Appl. Environ. Microbiol.">
        <title>Molecular characterization of an Endozoicomonas-like organism causing infection in king scallop Pecten maximus L.</title>
        <authorList>
            <person name="Cano I."/>
            <person name="van Aerle R."/>
            <person name="Ross S."/>
            <person name="Verner-Jeffreys D.W."/>
            <person name="Paley R.K."/>
            <person name="Rimmer G."/>
            <person name="Ryder D."/>
            <person name="Hooper P."/>
            <person name="Stone D."/>
            <person name="Feist S.W."/>
        </authorList>
    </citation>
    <scope>NUCLEOTIDE SEQUENCE</scope>
</reference>
<dbReference type="Pfam" id="PF01722">
    <property type="entry name" value="BolA"/>
    <property type="match status" value="1"/>
</dbReference>
<proteinExistence type="inferred from homology"/>
<sequence>MEATDIKQLLEQKIEDSEVLVDGSGCDLQVTVVSDQFKGIRPVRRQQMVYQHLNEWIANGSIHAVSMVTLTPDEKREKEDQ</sequence>
<name>A0A2H9TCR4_9ZZZZ</name>
<gene>
    <name evidence="2" type="primary">ibaG</name>
    <name evidence="2" type="ORF">CI610_00036</name>
</gene>
<comment type="similarity">
    <text evidence="1">Belongs to the BolA/IbaG family.</text>
</comment>
<dbReference type="Gene3D" id="3.30.300.90">
    <property type="entry name" value="BolA-like"/>
    <property type="match status" value="1"/>
</dbReference>
<evidence type="ECO:0000313" key="2">
    <source>
        <dbReference type="EMBL" id="PJE80983.1"/>
    </source>
</evidence>
<dbReference type="PIRSF" id="PIRSF003113">
    <property type="entry name" value="BolA"/>
    <property type="match status" value="1"/>
</dbReference>
<dbReference type="SUPFAM" id="SSF82657">
    <property type="entry name" value="BolA-like"/>
    <property type="match status" value="1"/>
</dbReference>
<organism evidence="2">
    <name type="scientific">invertebrate metagenome</name>
    <dbReference type="NCBI Taxonomy" id="1711999"/>
    <lineage>
        <taxon>unclassified sequences</taxon>
        <taxon>metagenomes</taxon>
        <taxon>organismal metagenomes</taxon>
    </lineage>
</organism>
<dbReference type="EMBL" id="NSIT01000001">
    <property type="protein sequence ID" value="PJE80983.1"/>
    <property type="molecule type" value="Genomic_DNA"/>
</dbReference>
<dbReference type="InterPro" id="IPR036065">
    <property type="entry name" value="BolA-like_sf"/>
</dbReference>
<dbReference type="PANTHER" id="PTHR46229">
    <property type="entry name" value="BOLA TRANSCRIPTION REGULATOR"/>
    <property type="match status" value="1"/>
</dbReference>
<dbReference type="InterPro" id="IPR050961">
    <property type="entry name" value="BolA/IbaG_stress_morph_reg"/>
</dbReference>
<protein>
    <submittedName>
        <fullName evidence="2">Acid stress protein IbaG</fullName>
    </submittedName>
</protein>
<dbReference type="AlphaFoldDB" id="A0A2H9TCR4"/>